<sequence>MAVVSSVLLPSVLVLWAGAEVLFYIWFRKHVAKQTRTPAVVPEVRDAQRDYVLEKTIEMLRRHPEGLWRLLKGWFEPGVQQDDLRDENMSEFFAWAFYYKHLEVLLLRNSL</sequence>
<evidence type="ECO:0000313" key="3">
    <source>
        <dbReference type="Proteomes" id="UP000007800"/>
    </source>
</evidence>
<evidence type="ECO:0000313" key="2">
    <source>
        <dbReference type="EMBL" id="EER15840.1"/>
    </source>
</evidence>
<keyword evidence="3" id="KW-1185">Reference proteome</keyword>
<feature type="transmembrane region" description="Helical" evidence="1">
    <location>
        <begin position="6"/>
        <end position="27"/>
    </location>
</feature>
<keyword evidence="1" id="KW-0472">Membrane</keyword>
<dbReference type="AlphaFoldDB" id="C5KGX8"/>
<name>C5KGX8_PERM5</name>
<protein>
    <submittedName>
        <fullName evidence="2">Uncharacterized protein</fullName>
    </submittedName>
</protein>
<dbReference type="GeneID" id="9060600"/>
<dbReference type="RefSeq" id="XP_002784044.1">
    <property type="nucleotide sequence ID" value="XM_002783998.1"/>
</dbReference>
<proteinExistence type="predicted"/>
<gene>
    <name evidence="2" type="ORF">Pmar_PMAR003292</name>
</gene>
<dbReference type="Proteomes" id="UP000007800">
    <property type="component" value="Unassembled WGS sequence"/>
</dbReference>
<keyword evidence="1" id="KW-0812">Transmembrane</keyword>
<organism evidence="3">
    <name type="scientific">Perkinsus marinus (strain ATCC 50983 / TXsc)</name>
    <dbReference type="NCBI Taxonomy" id="423536"/>
    <lineage>
        <taxon>Eukaryota</taxon>
        <taxon>Sar</taxon>
        <taxon>Alveolata</taxon>
        <taxon>Perkinsozoa</taxon>
        <taxon>Perkinsea</taxon>
        <taxon>Perkinsida</taxon>
        <taxon>Perkinsidae</taxon>
        <taxon>Perkinsus</taxon>
    </lineage>
</organism>
<dbReference type="InParanoid" id="C5KGX8"/>
<accession>C5KGX8</accession>
<evidence type="ECO:0000256" key="1">
    <source>
        <dbReference type="SAM" id="Phobius"/>
    </source>
</evidence>
<keyword evidence="1" id="KW-1133">Transmembrane helix</keyword>
<reference evidence="2 3" key="1">
    <citation type="submission" date="2008-07" db="EMBL/GenBank/DDBJ databases">
        <authorList>
            <person name="El-Sayed N."/>
            <person name="Caler E."/>
            <person name="Inman J."/>
            <person name="Amedeo P."/>
            <person name="Hass B."/>
            <person name="Wortman J."/>
        </authorList>
    </citation>
    <scope>NUCLEOTIDE SEQUENCE [LARGE SCALE GENOMIC DNA]</scope>
    <source>
        <strain evidence="3">ATCC 50983 / TXsc</strain>
    </source>
</reference>
<dbReference type="EMBL" id="GG673069">
    <property type="protein sequence ID" value="EER15840.1"/>
    <property type="molecule type" value="Genomic_DNA"/>
</dbReference>
<dbReference type="OMA" id="MSEFFAW"/>